<dbReference type="InterPro" id="IPR036388">
    <property type="entry name" value="WH-like_DNA-bd_sf"/>
</dbReference>
<keyword evidence="5 9" id="KW-0238">DNA-binding</keyword>
<dbReference type="Gene3D" id="3.40.50.2300">
    <property type="match status" value="1"/>
</dbReference>
<evidence type="ECO:0000256" key="7">
    <source>
        <dbReference type="ARBA" id="ARBA00024867"/>
    </source>
</evidence>
<evidence type="ECO:0000313" key="13">
    <source>
        <dbReference type="Proteomes" id="UP000886824"/>
    </source>
</evidence>
<feature type="DNA-binding region" description="OmpR/PhoB-type" evidence="9">
    <location>
        <begin position="127"/>
        <end position="226"/>
    </location>
</feature>
<feature type="domain" description="OmpR/PhoB-type" evidence="11">
    <location>
        <begin position="127"/>
        <end position="226"/>
    </location>
</feature>
<keyword evidence="3" id="KW-0902">Two-component regulatory system</keyword>
<dbReference type="Pfam" id="PF00072">
    <property type="entry name" value="Response_reg"/>
    <property type="match status" value="1"/>
</dbReference>
<evidence type="ECO:0000256" key="3">
    <source>
        <dbReference type="ARBA" id="ARBA00023012"/>
    </source>
</evidence>
<dbReference type="PANTHER" id="PTHR48111">
    <property type="entry name" value="REGULATOR OF RPOS"/>
    <property type="match status" value="1"/>
</dbReference>
<dbReference type="Pfam" id="PF00486">
    <property type="entry name" value="Trans_reg_C"/>
    <property type="match status" value="1"/>
</dbReference>
<dbReference type="CDD" id="cd17574">
    <property type="entry name" value="REC_OmpR"/>
    <property type="match status" value="1"/>
</dbReference>
<dbReference type="SMART" id="SM00862">
    <property type="entry name" value="Trans_reg_C"/>
    <property type="match status" value="1"/>
</dbReference>
<dbReference type="GO" id="GO:0032993">
    <property type="term" value="C:protein-DNA complex"/>
    <property type="evidence" value="ECO:0007669"/>
    <property type="project" value="TreeGrafter"/>
</dbReference>
<evidence type="ECO:0000256" key="5">
    <source>
        <dbReference type="ARBA" id="ARBA00023125"/>
    </source>
</evidence>
<dbReference type="FunFam" id="3.40.50.2300:FF:000001">
    <property type="entry name" value="DNA-binding response regulator PhoB"/>
    <property type="match status" value="1"/>
</dbReference>
<dbReference type="GO" id="GO:0005829">
    <property type="term" value="C:cytosol"/>
    <property type="evidence" value="ECO:0007669"/>
    <property type="project" value="TreeGrafter"/>
</dbReference>
<keyword evidence="2 8" id="KW-0597">Phosphoprotein</keyword>
<keyword evidence="6" id="KW-0804">Transcription</keyword>
<dbReference type="CDD" id="cd00383">
    <property type="entry name" value="trans_reg_C"/>
    <property type="match status" value="1"/>
</dbReference>
<accession>A0A9D2CDP4</accession>
<evidence type="ECO:0000256" key="9">
    <source>
        <dbReference type="PROSITE-ProRule" id="PRU01091"/>
    </source>
</evidence>
<dbReference type="SMART" id="SM00448">
    <property type="entry name" value="REC"/>
    <property type="match status" value="1"/>
</dbReference>
<evidence type="ECO:0000256" key="8">
    <source>
        <dbReference type="PROSITE-ProRule" id="PRU00169"/>
    </source>
</evidence>
<evidence type="ECO:0000256" key="4">
    <source>
        <dbReference type="ARBA" id="ARBA00023015"/>
    </source>
</evidence>
<dbReference type="GO" id="GO:0000156">
    <property type="term" value="F:phosphorelay response regulator activity"/>
    <property type="evidence" value="ECO:0007669"/>
    <property type="project" value="TreeGrafter"/>
</dbReference>
<gene>
    <name evidence="12" type="ORF">H9826_01700</name>
</gene>
<protein>
    <recommendedName>
        <fullName evidence="1">Stage 0 sporulation protein A homolog</fullName>
    </recommendedName>
</protein>
<dbReference type="Gene3D" id="1.10.10.10">
    <property type="entry name" value="Winged helix-like DNA-binding domain superfamily/Winged helix DNA-binding domain"/>
    <property type="match status" value="1"/>
</dbReference>
<evidence type="ECO:0000259" key="10">
    <source>
        <dbReference type="PROSITE" id="PS50110"/>
    </source>
</evidence>
<dbReference type="PROSITE" id="PS51755">
    <property type="entry name" value="OMPR_PHOB"/>
    <property type="match status" value="1"/>
</dbReference>
<dbReference type="InterPro" id="IPR039420">
    <property type="entry name" value="WalR-like"/>
</dbReference>
<evidence type="ECO:0000256" key="6">
    <source>
        <dbReference type="ARBA" id="ARBA00023163"/>
    </source>
</evidence>
<dbReference type="AlphaFoldDB" id="A0A9D2CDP4"/>
<dbReference type="InterPro" id="IPR001789">
    <property type="entry name" value="Sig_transdc_resp-reg_receiver"/>
</dbReference>
<dbReference type="PROSITE" id="PS50110">
    <property type="entry name" value="RESPONSE_REGULATORY"/>
    <property type="match status" value="1"/>
</dbReference>
<dbReference type="Proteomes" id="UP000886824">
    <property type="component" value="Unassembled WGS sequence"/>
</dbReference>
<feature type="modified residue" description="4-aspartylphosphate" evidence="8">
    <location>
        <position position="55"/>
    </location>
</feature>
<comment type="function">
    <text evidence="7">May play the central regulatory role in sporulation. It may be an element of the effector pathway responsible for the activation of sporulation genes in response to nutritional stress. Spo0A may act in concert with spo0H (a sigma factor) to control the expression of some genes that are critical to the sporulation process.</text>
</comment>
<evidence type="ECO:0000256" key="1">
    <source>
        <dbReference type="ARBA" id="ARBA00018672"/>
    </source>
</evidence>
<dbReference type="SUPFAM" id="SSF52172">
    <property type="entry name" value="CheY-like"/>
    <property type="match status" value="1"/>
</dbReference>
<reference evidence="12" key="1">
    <citation type="journal article" date="2021" name="PeerJ">
        <title>Extensive microbial diversity within the chicken gut microbiome revealed by metagenomics and culture.</title>
        <authorList>
            <person name="Gilroy R."/>
            <person name="Ravi A."/>
            <person name="Getino M."/>
            <person name="Pursley I."/>
            <person name="Horton D.L."/>
            <person name="Alikhan N.F."/>
            <person name="Baker D."/>
            <person name="Gharbi K."/>
            <person name="Hall N."/>
            <person name="Watson M."/>
            <person name="Adriaenssens E.M."/>
            <person name="Foster-Nyarko E."/>
            <person name="Jarju S."/>
            <person name="Secka A."/>
            <person name="Antonio M."/>
            <person name="Oren A."/>
            <person name="Chaudhuri R.R."/>
            <person name="La Ragione R."/>
            <person name="Hildebrand F."/>
            <person name="Pallen M.J."/>
        </authorList>
    </citation>
    <scope>NUCLEOTIDE SEQUENCE</scope>
    <source>
        <strain evidence="12">CHK33-7979</strain>
    </source>
</reference>
<evidence type="ECO:0000313" key="12">
    <source>
        <dbReference type="EMBL" id="HIY72674.1"/>
    </source>
</evidence>
<dbReference type="PANTHER" id="PTHR48111:SF1">
    <property type="entry name" value="TWO-COMPONENT RESPONSE REGULATOR ORR33"/>
    <property type="match status" value="1"/>
</dbReference>
<evidence type="ECO:0000256" key="2">
    <source>
        <dbReference type="ARBA" id="ARBA00022553"/>
    </source>
</evidence>
<comment type="caution">
    <text evidence="12">The sequence shown here is derived from an EMBL/GenBank/DDBJ whole genome shotgun (WGS) entry which is preliminary data.</text>
</comment>
<keyword evidence="4" id="KW-0805">Transcription regulation</keyword>
<reference evidence="12" key="2">
    <citation type="submission" date="2021-04" db="EMBL/GenBank/DDBJ databases">
        <authorList>
            <person name="Gilroy R."/>
        </authorList>
    </citation>
    <scope>NUCLEOTIDE SEQUENCE</scope>
    <source>
        <strain evidence="12">CHK33-7979</strain>
    </source>
</reference>
<proteinExistence type="predicted"/>
<dbReference type="InterPro" id="IPR001867">
    <property type="entry name" value="OmpR/PhoB-type_DNA-bd"/>
</dbReference>
<dbReference type="GO" id="GO:0000976">
    <property type="term" value="F:transcription cis-regulatory region binding"/>
    <property type="evidence" value="ECO:0007669"/>
    <property type="project" value="TreeGrafter"/>
</dbReference>
<sequence>MMEHKILLVDDDRDLLEMLCSIFRRAGYTELVTASSGPEALQVWREQQLALIVLDVMMPGMDGFAVLREIRRTSRVPVLMLTARGEAEDRIEGLEIGADDYLPKPFLPRELLLRVGAILHRTYPEPNRKVELAASTVDLEKAEVWKDGERTPLTAKELQLFEKLYENAGRIVTTGILCETICGEFWQGYESTLSTHIRHLREKIEADPSKPVSLVTAKGLGYRLDLKGAKS</sequence>
<dbReference type="GO" id="GO:0006355">
    <property type="term" value="P:regulation of DNA-templated transcription"/>
    <property type="evidence" value="ECO:0007669"/>
    <property type="project" value="InterPro"/>
</dbReference>
<feature type="domain" description="Response regulatory" evidence="10">
    <location>
        <begin position="5"/>
        <end position="119"/>
    </location>
</feature>
<name>A0A9D2CDP4_9FIRM</name>
<dbReference type="EMBL" id="DXCX01000018">
    <property type="protein sequence ID" value="HIY72674.1"/>
    <property type="molecule type" value="Genomic_DNA"/>
</dbReference>
<dbReference type="InterPro" id="IPR011006">
    <property type="entry name" value="CheY-like_superfamily"/>
</dbReference>
<evidence type="ECO:0000259" key="11">
    <source>
        <dbReference type="PROSITE" id="PS51755"/>
    </source>
</evidence>
<dbReference type="Gene3D" id="6.10.250.690">
    <property type="match status" value="1"/>
</dbReference>
<organism evidence="12 13">
    <name type="scientific">Candidatus Intestinimonas merdavium</name>
    <dbReference type="NCBI Taxonomy" id="2838622"/>
    <lineage>
        <taxon>Bacteria</taxon>
        <taxon>Bacillati</taxon>
        <taxon>Bacillota</taxon>
        <taxon>Clostridia</taxon>
        <taxon>Eubacteriales</taxon>
        <taxon>Intestinimonas</taxon>
    </lineage>
</organism>